<dbReference type="EMBL" id="CP148067">
    <property type="protein sequence ID" value="WXL28825.1"/>
    <property type="molecule type" value="Genomic_DNA"/>
</dbReference>
<dbReference type="InterPro" id="IPR002295">
    <property type="entry name" value="N4/N6-MTase_EcoPI_Mod-like"/>
</dbReference>
<dbReference type="RefSeq" id="WP_338822374.1">
    <property type="nucleotide sequence ID" value="NZ_CP148067.1"/>
</dbReference>
<dbReference type="Pfam" id="PF01555">
    <property type="entry name" value="N6_N4_Mtase"/>
    <property type="match status" value="1"/>
</dbReference>
<dbReference type="SUPFAM" id="SSF53335">
    <property type="entry name" value="S-adenosyl-L-methionine-dependent methyltransferases"/>
    <property type="match status" value="1"/>
</dbReference>
<gene>
    <name evidence="6" type="ORF">WG617_02190</name>
</gene>
<evidence type="ECO:0000256" key="3">
    <source>
        <dbReference type="ARBA" id="ARBA00022679"/>
    </source>
</evidence>
<evidence type="ECO:0000256" key="4">
    <source>
        <dbReference type="ARBA" id="ARBA00022691"/>
    </source>
</evidence>
<organism evidence="6 7">
    <name type="scientific">Mycoplasmopsis felifaucium</name>
    <dbReference type="NCBI Taxonomy" id="35768"/>
    <lineage>
        <taxon>Bacteria</taxon>
        <taxon>Bacillati</taxon>
        <taxon>Mycoplasmatota</taxon>
        <taxon>Mycoplasmoidales</taxon>
        <taxon>Metamycoplasmataceae</taxon>
        <taxon>Mycoplasmopsis</taxon>
    </lineage>
</organism>
<keyword evidence="2 6" id="KW-0489">Methyltransferase</keyword>
<evidence type="ECO:0000259" key="5">
    <source>
        <dbReference type="Pfam" id="PF01555"/>
    </source>
</evidence>
<dbReference type="Gene3D" id="3.40.50.150">
    <property type="entry name" value="Vaccinia Virus protein VP39"/>
    <property type="match status" value="1"/>
</dbReference>
<dbReference type="EC" id="2.1.1.-" evidence="6"/>
<dbReference type="GO" id="GO:0008168">
    <property type="term" value="F:methyltransferase activity"/>
    <property type="evidence" value="ECO:0007669"/>
    <property type="project" value="UniProtKB-KW"/>
</dbReference>
<accession>A0ABZ2RQZ9</accession>
<dbReference type="Proteomes" id="UP001477443">
    <property type="component" value="Chromosome"/>
</dbReference>
<evidence type="ECO:0000313" key="6">
    <source>
        <dbReference type="EMBL" id="WXL28825.1"/>
    </source>
</evidence>
<keyword evidence="7" id="KW-1185">Reference proteome</keyword>
<dbReference type="InterPro" id="IPR029063">
    <property type="entry name" value="SAM-dependent_MTases_sf"/>
</dbReference>
<feature type="domain" description="DNA methylase N-4/N-6" evidence="5">
    <location>
        <begin position="26"/>
        <end position="347"/>
    </location>
</feature>
<name>A0ABZ2RQZ9_9BACT</name>
<dbReference type="GO" id="GO:0032259">
    <property type="term" value="P:methylation"/>
    <property type="evidence" value="ECO:0007669"/>
    <property type="project" value="UniProtKB-KW"/>
</dbReference>
<proteinExistence type="inferred from homology"/>
<reference evidence="6" key="1">
    <citation type="submission" date="2024-03" db="EMBL/GenBank/DDBJ databases">
        <title>Complete genome sequence of Mycoplasma felifaucium Z921 isolated from the trachea of a cheetah.</title>
        <authorList>
            <person name="Spergser J."/>
        </authorList>
    </citation>
    <scope>NUCLEOTIDE SEQUENCE [LARGE SCALE GENOMIC DNA]</scope>
    <source>
        <strain evidence="6">Z921</strain>
    </source>
</reference>
<dbReference type="InterPro" id="IPR002941">
    <property type="entry name" value="DNA_methylase_N4/N6"/>
</dbReference>
<evidence type="ECO:0000313" key="7">
    <source>
        <dbReference type="Proteomes" id="UP001477443"/>
    </source>
</evidence>
<sequence>MKNKIFIGDNLKTMSAKSFEQYHNNVNFIYIDPPYNTLNKSFSYNDKNTSWAEDIEKRISISRNLLTKDGVIFISIDDNELASLMQICNKIFGKENYVGLFITKQAQRSNAKHINTIHEYILVFTKDKKHLQKFYIKRLENPSEAPLIKSIINKVKKSFKISKDKAYEDLKACINQYVKDTGNRWIINYSNIDVEGNIFFAKDLSTPSKPSELIIDEINLHLKPLKTRGWSSKEKILSLYNENRLYFKNGRPYAISYLEEATDNVSSILNFYSRQGTNDLKKMGLDGLFDTPKPVELIKFLIRCSQHKNALILDFYAGSGTTAQAVYEINKEDNRGHKYILIQLDESINVKSDAYKFMAKLGIKNPKVSDTMLHRINTFLKLNNINDSYDLEIHKYE</sequence>
<dbReference type="PROSITE" id="PS00092">
    <property type="entry name" value="N6_MTASE"/>
    <property type="match status" value="1"/>
</dbReference>
<evidence type="ECO:0000256" key="2">
    <source>
        <dbReference type="ARBA" id="ARBA00022603"/>
    </source>
</evidence>
<comment type="similarity">
    <text evidence="1">Belongs to the N(4)/N(6)-methyltransferase family.</text>
</comment>
<keyword evidence="4" id="KW-0949">S-adenosyl-L-methionine</keyword>
<protein>
    <submittedName>
        <fullName evidence="6">Site-specific DNA-methyltransferase</fullName>
        <ecNumber evidence="6">2.1.1.-</ecNumber>
    </submittedName>
</protein>
<keyword evidence="3 6" id="KW-0808">Transferase</keyword>
<dbReference type="InterPro" id="IPR002052">
    <property type="entry name" value="DNA_methylase_N6_adenine_CS"/>
</dbReference>
<dbReference type="PRINTS" id="PR00506">
    <property type="entry name" value="D21N6MTFRASE"/>
</dbReference>
<evidence type="ECO:0000256" key="1">
    <source>
        <dbReference type="ARBA" id="ARBA00006594"/>
    </source>
</evidence>